<dbReference type="Gene3D" id="3.30.420.10">
    <property type="entry name" value="Ribonuclease H-like superfamily/Ribonuclease H"/>
    <property type="match status" value="1"/>
</dbReference>
<keyword evidence="4" id="KW-0378">Hydrolase</keyword>
<keyword evidence="8" id="KW-0808">Transferase</keyword>
<dbReference type="Pfam" id="PF13976">
    <property type="entry name" value="gag_pre-integrs"/>
    <property type="match status" value="1"/>
</dbReference>
<dbReference type="InterPro" id="IPR001584">
    <property type="entry name" value="Integrase_cat-core"/>
</dbReference>
<dbReference type="PROSITE" id="PS50994">
    <property type="entry name" value="INTEGRASE"/>
    <property type="match status" value="1"/>
</dbReference>
<keyword evidence="8" id="KW-0239">DNA-directed DNA polymerase</keyword>
<keyword evidence="8" id="KW-0548">Nucleotidyltransferase</keyword>
<evidence type="ECO:0000259" key="11">
    <source>
        <dbReference type="PROSITE" id="PS50994"/>
    </source>
</evidence>
<dbReference type="InterPro" id="IPR012337">
    <property type="entry name" value="RNaseH-like_sf"/>
</dbReference>
<keyword evidence="2" id="KW-0479">Metal-binding</keyword>
<dbReference type="Pfam" id="PF00665">
    <property type="entry name" value="rve"/>
    <property type="match status" value="1"/>
</dbReference>
<dbReference type="InterPro" id="IPR039537">
    <property type="entry name" value="Retrotran_Ty1/copia-like"/>
</dbReference>
<feature type="compositionally biased region" description="Low complexity" evidence="10">
    <location>
        <begin position="365"/>
        <end position="377"/>
    </location>
</feature>
<keyword evidence="3" id="KW-0255">Endonuclease</keyword>
<dbReference type="GO" id="GO:0015074">
    <property type="term" value="P:DNA integration"/>
    <property type="evidence" value="ECO:0007669"/>
    <property type="project" value="UniProtKB-KW"/>
</dbReference>
<dbReference type="InterPro" id="IPR036397">
    <property type="entry name" value="RNaseH_sf"/>
</dbReference>
<keyword evidence="1" id="KW-0540">Nuclease</keyword>
<dbReference type="PANTHER" id="PTHR42648">
    <property type="entry name" value="TRANSPOSASE, PUTATIVE-RELATED"/>
    <property type="match status" value="1"/>
</dbReference>
<dbReference type="GO" id="GO:0016787">
    <property type="term" value="F:hydrolase activity"/>
    <property type="evidence" value="ECO:0007669"/>
    <property type="project" value="UniProtKB-KW"/>
</dbReference>
<evidence type="ECO:0000256" key="8">
    <source>
        <dbReference type="ARBA" id="ARBA00022932"/>
    </source>
</evidence>
<accession>B8LKX7</accession>
<name>B8LKX7_PICSI</name>
<evidence type="ECO:0000256" key="7">
    <source>
        <dbReference type="ARBA" id="ARBA00022918"/>
    </source>
</evidence>
<feature type="compositionally biased region" description="Acidic residues" evidence="10">
    <location>
        <begin position="381"/>
        <end position="394"/>
    </location>
</feature>
<proteinExistence type="evidence at transcript level"/>
<evidence type="ECO:0000256" key="2">
    <source>
        <dbReference type="ARBA" id="ARBA00022723"/>
    </source>
</evidence>
<dbReference type="InterPro" id="IPR025724">
    <property type="entry name" value="GAG-pre-integrase_dom"/>
</dbReference>
<evidence type="ECO:0000256" key="6">
    <source>
        <dbReference type="ARBA" id="ARBA00022908"/>
    </source>
</evidence>
<dbReference type="GO" id="GO:0003964">
    <property type="term" value="F:RNA-directed DNA polymerase activity"/>
    <property type="evidence" value="ECO:0007669"/>
    <property type="project" value="UniProtKB-KW"/>
</dbReference>
<evidence type="ECO:0000256" key="3">
    <source>
        <dbReference type="ARBA" id="ARBA00022759"/>
    </source>
</evidence>
<evidence type="ECO:0000256" key="9">
    <source>
        <dbReference type="ARBA" id="ARBA00023172"/>
    </source>
</evidence>
<feature type="domain" description="Integrase catalytic" evidence="11">
    <location>
        <begin position="129"/>
        <end position="295"/>
    </location>
</feature>
<feature type="region of interest" description="Disordered" evidence="10">
    <location>
        <begin position="365"/>
        <end position="407"/>
    </location>
</feature>
<evidence type="ECO:0000313" key="12">
    <source>
        <dbReference type="EMBL" id="ABR16307.1"/>
    </source>
</evidence>
<dbReference type="Pfam" id="PF25597">
    <property type="entry name" value="SH3_retrovirus"/>
    <property type="match status" value="1"/>
</dbReference>
<dbReference type="GO" id="GO:0004519">
    <property type="term" value="F:endonuclease activity"/>
    <property type="evidence" value="ECO:0007669"/>
    <property type="project" value="UniProtKB-KW"/>
</dbReference>
<evidence type="ECO:0000256" key="1">
    <source>
        <dbReference type="ARBA" id="ARBA00022722"/>
    </source>
</evidence>
<reference evidence="12" key="1">
    <citation type="submission" date="2007-06" db="EMBL/GenBank/DDBJ databases">
        <title>Full length cDNA sequences from Sitka Spruce (Picea sitchensis).</title>
        <authorList>
            <person name="Ralph S.G."/>
            <person name="Chun H.E."/>
            <person name="Liao N."/>
            <person name="Ali J."/>
            <person name="Reid K."/>
            <person name="Kolosova N."/>
            <person name="Cooper N."/>
            <person name="Cullis C."/>
            <person name="Jancsik S."/>
            <person name="Moore R."/>
            <person name="Mayo M."/>
            <person name="Wagner S."/>
            <person name="Holt R.A."/>
            <person name="Jones S.J.M."/>
            <person name="Marra M.A."/>
            <person name="Ritland C.E."/>
            <person name="Ritland K."/>
            <person name="Bohlmann J."/>
        </authorList>
    </citation>
    <scope>NUCLEOTIDE SEQUENCE</scope>
    <source>
        <tissue evidence="12">Green portion of the leader tissue</tissue>
    </source>
</reference>
<keyword evidence="6" id="KW-0229">DNA integration</keyword>
<evidence type="ECO:0000256" key="10">
    <source>
        <dbReference type="SAM" id="MobiDB-lite"/>
    </source>
</evidence>
<sequence length="407" mass="47209">MLVPNLKSNLLSVNQIANQGYKVEFYKDKCLIKDINSNYKVVASGYVENGLYKFGRFTSNEKALVAEVDNVSRLWHERMGHLNYKSLSLMKRFEMVYGLPKISQSQGVCEGCMSGKQHMEKFIKGKSWRAKTPLHLVHSDLMGPLEHPSISGSRYVLTFIDDYSRRIWVYFLKNKDEVFEKFKEFKAFVEKQSGKSIKILRTDNGKEYVNKEFDHYCKYNGIKREHTVPYTPQQNGVAERKNRTLMEMARCMLHARNMDPKFWAEAINTATYIVNRTPTIAVKHKTPEEAWSRRKPTVSHFKVFGCDVYVHIPDEKRKKLDRKSHKCIMVGYSETSKAYRVYDPEKNEILIRRDVIFDERCIPSTKSSSLSPTSSILCDQTSEENLDEIANEESSESREEEIVAPGT</sequence>
<evidence type="ECO:0000256" key="5">
    <source>
        <dbReference type="ARBA" id="ARBA00022842"/>
    </source>
</evidence>
<keyword evidence="9" id="KW-0233">DNA recombination</keyword>
<keyword evidence="7" id="KW-0695">RNA-directed DNA polymerase</keyword>
<evidence type="ECO:0000256" key="4">
    <source>
        <dbReference type="ARBA" id="ARBA00022801"/>
    </source>
</evidence>
<dbReference type="GO" id="GO:0006310">
    <property type="term" value="P:DNA recombination"/>
    <property type="evidence" value="ECO:0007669"/>
    <property type="project" value="UniProtKB-KW"/>
</dbReference>
<keyword evidence="5" id="KW-0460">Magnesium</keyword>
<dbReference type="SUPFAM" id="SSF53098">
    <property type="entry name" value="Ribonuclease H-like"/>
    <property type="match status" value="1"/>
</dbReference>
<dbReference type="GO" id="GO:0003676">
    <property type="term" value="F:nucleic acid binding"/>
    <property type="evidence" value="ECO:0007669"/>
    <property type="project" value="InterPro"/>
</dbReference>
<protein>
    <recommendedName>
        <fullName evidence="11">Integrase catalytic domain-containing protein</fullName>
    </recommendedName>
</protein>
<dbReference type="AlphaFoldDB" id="B8LKX7"/>
<dbReference type="GO" id="GO:0003887">
    <property type="term" value="F:DNA-directed DNA polymerase activity"/>
    <property type="evidence" value="ECO:0007669"/>
    <property type="project" value="UniProtKB-KW"/>
</dbReference>
<dbReference type="PANTHER" id="PTHR42648:SF11">
    <property type="entry name" value="TRANSPOSON TY4-P GAG-POL POLYPROTEIN"/>
    <property type="match status" value="1"/>
</dbReference>
<dbReference type="InterPro" id="IPR057670">
    <property type="entry name" value="SH3_retrovirus"/>
</dbReference>
<organism evidence="12">
    <name type="scientific">Picea sitchensis</name>
    <name type="common">Sitka spruce</name>
    <name type="synonym">Pinus sitchensis</name>
    <dbReference type="NCBI Taxonomy" id="3332"/>
    <lineage>
        <taxon>Eukaryota</taxon>
        <taxon>Viridiplantae</taxon>
        <taxon>Streptophyta</taxon>
        <taxon>Embryophyta</taxon>
        <taxon>Tracheophyta</taxon>
        <taxon>Spermatophyta</taxon>
        <taxon>Pinopsida</taxon>
        <taxon>Pinidae</taxon>
        <taxon>Conifers I</taxon>
        <taxon>Pinales</taxon>
        <taxon>Pinaceae</taxon>
        <taxon>Picea</taxon>
    </lineage>
</organism>
<dbReference type="GO" id="GO:0046872">
    <property type="term" value="F:metal ion binding"/>
    <property type="evidence" value="ECO:0007669"/>
    <property type="project" value="UniProtKB-KW"/>
</dbReference>
<dbReference type="EMBL" id="EF676401">
    <property type="protein sequence ID" value="ABR16307.1"/>
    <property type="molecule type" value="mRNA"/>
</dbReference>